<evidence type="ECO:0000256" key="1">
    <source>
        <dbReference type="ARBA" id="ARBA00009409"/>
    </source>
</evidence>
<evidence type="ECO:0000259" key="2">
    <source>
        <dbReference type="SMART" id="SM01232"/>
    </source>
</evidence>
<protein>
    <submittedName>
        <fullName evidence="3">Formamidopyrimidine-DNA glycosylase</fullName>
    </submittedName>
    <submittedName>
        <fullName evidence="4">Formamidopyrimidine-DNA_glycosylase</fullName>
    </submittedName>
</protein>
<accession>A0AA86P4W8</accession>
<dbReference type="EMBL" id="CAXDID020000312">
    <property type="protein sequence ID" value="CAL6075234.1"/>
    <property type="molecule type" value="Genomic_DNA"/>
</dbReference>
<keyword evidence="5" id="KW-1185">Reference proteome</keyword>
<dbReference type="Gene3D" id="3.20.190.10">
    <property type="entry name" value="MutM-like, N-terminal"/>
    <property type="match status" value="1"/>
</dbReference>
<reference evidence="3" key="1">
    <citation type="submission" date="2023-06" db="EMBL/GenBank/DDBJ databases">
        <authorList>
            <person name="Kurt Z."/>
        </authorList>
    </citation>
    <scope>NUCLEOTIDE SEQUENCE</scope>
</reference>
<dbReference type="PANTHER" id="PTHR22993">
    <property type="entry name" value="FORMAMIDOPYRIMIDINE-DNA GLYCOSYLASE"/>
    <property type="match status" value="1"/>
</dbReference>
<dbReference type="Proteomes" id="UP001642409">
    <property type="component" value="Unassembled WGS sequence"/>
</dbReference>
<comment type="similarity">
    <text evidence="1">Belongs to the FPG family.</text>
</comment>
<dbReference type="InterPro" id="IPR010979">
    <property type="entry name" value="Ribosomal_uS13-like_H2TH"/>
</dbReference>
<organism evidence="3">
    <name type="scientific">Hexamita inflata</name>
    <dbReference type="NCBI Taxonomy" id="28002"/>
    <lineage>
        <taxon>Eukaryota</taxon>
        <taxon>Metamonada</taxon>
        <taxon>Diplomonadida</taxon>
        <taxon>Hexamitidae</taxon>
        <taxon>Hexamitinae</taxon>
        <taxon>Hexamita</taxon>
    </lineage>
</organism>
<reference evidence="4 5" key="2">
    <citation type="submission" date="2024-07" db="EMBL/GenBank/DDBJ databases">
        <authorList>
            <person name="Akdeniz Z."/>
        </authorList>
    </citation>
    <scope>NUCLEOTIDE SEQUENCE [LARGE SCALE GENOMIC DNA]</scope>
</reference>
<dbReference type="GO" id="GO:0005634">
    <property type="term" value="C:nucleus"/>
    <property type="evidence" value="ECO:0007669"/>
    <property type="project" value="TreeGrafter"/>
</dbReference>
<evidence type="ECO:0000313" key="4">
    <source>
        <dbReference type="EMBL" id="CAL6075234.1"/>
    </source>
</evidence>
<dbReference type="SMART" id="SM01232">
    <property type="entry name" value="H2TH"/>
    <property type="match status" value="1"/>
</dbReference>
<evidence type="ECO:0000313" key="5">
    <source>
        <dbReference type="Proteomes" id="UP001642409"/>
    </source>
</evidence>
<dbReference type="GO" id="GO:0003906">
    <property type="term" value="F:DNA-(apurinic or apyrimidinic site) endonuclease activity"/>
    <property type="evidence" value="ECO:0007669"/>
    <property type="project" value="InterPro"/>
</dbReference>
<dbReference type="GO" id="GO:0008270">
    <property type="term" value="F:zinc ion binding"/>
    <property type="evidence" value="ECO:0007669"/>
    <property type="project" value="InterPro"/>
</dbReference>
<evidence type="ECO:0000313" key="3">
    <source>
        <dbReference type="EMBL" id="CAI9932302.1"/>
    </source>
</evidence>
<comment type="caution">
    <text evidence="3">The sequence shown here is derived from an EMBL/GenBank/DDBJ whole genome shotgun (WGS) entry which is preliminary data.</text>
</comment>
<feature type="domain" description="Formamidopyrimidine-DNA glycosylase H2TH DNA-binding" evidence="2">
    <location>
        <begin position="140"/>
        <end position="234"/>
    </location>
</feature>
<dbReference type="InterPro" id="IPR015886">
    <property type="entry name" value="H2TH_FPG"/>
</dbReference>
<dbReference type="AlphaFoldDB" id="A0AA86P4W8"/>
<dbReference type="GO" id="GO:0019104">
    <property type="term" value="F:DNA N-glycosylase activity"/>
    <property type="evidence" value="ECO:0007669"/>
    <property type="project" value="TreeGrafter"/>
</dbReference>
<dbReference type="InterPro" id="IPR035937">
    <property type="entry name" value="FPG_N"/>
</dbReference>
<dbReference type="GO" id="GO:0006284">
    <property type="term" value="P:base-excision repair"/>
    <property type="evidence" value="ECO:0007669"/>
    <property type="project" value="InterPro"/>
</dbReference>
<dbReference type="SUPFAM" id="SSF46946">
    <property type="entry name" value="S13-like H2TH domain"/>
    <property type="match status" value="1"/>
</dbReference>
<dbReference type="PANTHER" id="PTHR22993:SF9">
    <property type="entry name" value="FORMAMIDOPYRIMIDINE-DNA GLYCOSYLASE"/>
    <property type="match status" value="1"/>
</dbReference>
<gene>
    <name evidence="3" type="ORF">HINF_LOCUS19947</name>
    <name evidence="4" type="ORF">HINF_LOCUS57109</name>
</gene>
<proteinExistence type="inferred from homology"/>
<dbReference type="Gene3D" id="1.10.8.50">
    <property type="match status" value="1"/>
</dbReference>
<name>A0AA86P4W8_9EUKA</name>
<sequence length="290" mass="33468">MPEHPEIRAFVNYMNISVEDTIFHKIQQYVVDEQKQYLQYTGPFKLFAEQRGKQIRLTLTHVTNECDSPLCLKSSQQSQLTTQSSNSPQDVTYITLGLGLCGYFTISLSKPQNCLFSMQSSSYYLSLMSDSPESVYYSNSSFDLLRSPDPVFEFEDFKQNLLTQQQLQTPICTFLLNQRFFNGVGNYIRCELLHRLDLNPFEPVSKIDLNNLAEELLSYLEEAFECVNEPDQFVQFLQCYGKASNCIKIEGRNLWTWRAIKGERASHTGQKEVKSRMDHVKRFMAAMGGI</sequence>
<dbReference type="GO" id="GO:0003684">
    <property type="term" value="F:damaged DNA binding"/>
    <property type="evidence" value="ECO:0007669"/>
    <property type="project" value="InterPro"/>
</dbReference>
<dbReference type="EMBL" id="CATOUU010000512">
    <property type="protein sequence ID" value="CAI9932302.1"/>
    <property type="molecule type" value="Genomic_DNA"/>
</dbReference>